<dbReference type="GO" id="GO:0030246">
    <property type="term" value="F:carbohydrate binding"/>
    <property type="evidence" value="ECO:0007669"/>
    <property type="project" value="InterPro"/>
</dbReference>
<keyword evidence="2" id="KW-0813">Transport</keyword>
<evidence type="ECO:0000256" key="9">
    <source>
        <dbReference type="SAM" id="MobiDB-lite"/>
    </source>
</evidence>
<dbReference type="SUPFAM" id="SSF49452">
    <property type="entry name" value="Starch-binding domain-like"/>
    <property type="match status" value="1"/>
</dbReference>
<evidence type="ECO:0000313" key="12">
    <source>
        <dbReference type="Proteomes" id="UP000296469"/>
    </source>
</evidence>
<reference evidence="11 12" key="1">
    <citation type="submission" date="2019-04" db="EMBL/GenBank/DDBJ databases">
        <title>Isolation and identification of Cellulomonas shaoxiangyii sp. Nov. isolated from feces of the Tibetan antelopes (Pantholops hodgsonii) in the Qinghai-Tibet plateau of China.</title>
        <authorList>
            <person name="Tian Z."/>
        </authorList>
    </citation>
    <scope>NUCLEOTIDE SEQUENCE [LARGE SCALE GENOMIC DNA]</scope>
    <source>
        <strain evidence="11 12">Z28</strain>
    </source>
</reference>
<feature type="transmembrane region" description="Helical" evidence="10">
    <location>
        <begin position="203"/>
        <end position="225"/>
    </location>
</feature>
<feature type="transmembrane region" description="Helical" evidence="10">
    <location>
        <begin position="384"/>
        <end position="407"/>
    </location>
</feature>
<feature type="transmembrane region" description="Helical" evidence="10">
    <location>
        <begin position="334"/>
        <end position="356"/>
    </location>
</feature>
<dbReference type="InterPro" id="IPR001851">
    <property type="entry name" value="ABC_transp_permease"/>
</dbReference>
<evidence type="ECO:0000256" key="5">
    <source>
        <dbReference type="ARBA" id="ARBA00022970"/>
    </source>
</evidence>
<dbReference type="Gene3D" id="2.60.40.1120">
    <property type="entry name" value="Carboxypeptidase-like, regulatory domain"/>
    <property type="match status" value="1"/>
</dbReference>
<accession>A0A4V1CMM7</accession>
<dbReference type="EMBL" id="CP039291">
    <property type="protein sequence ID" value="QCB93485.1"/>
    <property type="molecule type" value="Genomic_DNA"/>
</dbReference>
<keyword evidence="12" id="KW-1185">Reference proteome</keyword>
<evidence type="ECO:0000256" key="2">
    <source>
        <dbReference type="ARBA" id="ARBA00022448"/>
    </source>
</evidence>
<feature type="transmembrane region" description="Helical" evidence="10">
    <location>
        <begin position="256"/>
        <end position="275"/>
    </location>
</feature>
<comment type="similarity">
    <text evidence="8">Belongs to the binding-protein-dependent transport system permease family. LivHM subfamily.</text>
</comment>
<keyword evidence="6 10" id="KW-1133">Transmembrane helix</keyword>
<feature type="region of interest" description="Disordered" evidence="9">
    <location>
        <begin position="147"/>
        <end position="194"/>
    </location>
</feature>
<keyword evidence="7 10" id="KW-0472">Membrane</keyword>
<name>A0A4V1CMM7_9CELL</name>
<evidence type="ECO:0000313" key="11">
    <source>
        <dbReference type="EMBL" id="QCB93485.1"/>
    </source>
</evidence>
<comment type="subcellular location">
    <subcellularLocation>
        <location evidence="1">Cell membrane</location>
        <topology evidence="1">Multi-pass membrane protein</topology>
    </subcellularLocation>
</comment>
<evidence type="ECO:0000256" key="4">
    <source>
        <dbReference type="ARBA" id="ARBA00022692"/>
    </source>
</evidence>
<dbReference type="AlphaFoldDB" id="A0A4V1CMM7"/>
<keyword evidence="4 10" id="KW-0812">Transmembrane</keyword>
<dbReference type="KEGG" id="celz:E5225_07845"/>
<dbReference type="PANTHER" id="PTHR11795:SF445">
    <property type="entry name" value="AMINO ACID ABC TRANSPORTER PERMEASE PROTEIN"/>
    <property type="match status" value="1"/>
</dbReference>
<organism evidence="11 12">
    <name type="scientific">Cellulomonas shaoxiangyii</name>
    <dbReference type="NCBI Taxonomy" id="2566013"/>
    <lineage>
        <taxon>Bacteria</taxon>
        <taxon>Bacillati</taxon>
        <taxon>Actinomycetota</taxon>
        <taxon>Actinomycetes</taxon>
        <taxon>Micrococcales</taxon>
        <taxon>Cellulomonadaceae</taxon>
        <taxon>Cellulomonas</taxon>
    </lineage>
</organism>
<dbReference type="OrthoDB" id="9807115at2"/>
<sequence>MPPPRTEVPVRALACLDRTVAVRRGGAVLLLLLVLALTTSVVAAPARAAAAPCTPDATTACLNVTVTSPGVGPAAGVTVTVEGGGATAEATTGADGRASVPVTEAGDYTVTVDESTLPAGTVLRDPAANAATVPVVLGRSAGRIFQVVPPGAEGGDSGPAPAATDGGTSQSPGGGGAGTAPADETGEGTEASAGPGTNRYAQLVLAGLVFGILLALASLGANLIYGTTGLSNFAHGELVTLGGMTAFMAVQWWDLPLWLAIVVATTAGALVGWLLNRLIFAPLRRRGVGITQQMIVTIGLALAGLSLFLFVYGAQPAPIVSGISARIQIGPVQISGQSLLSVGVAVVVLAAVALTLSRTRLGRATRAVSDNPALAAATGIKVEAIIGGVWVVSAALASLGGVLLALYLNSTRFNFGSTLLLLMFAAITLGGLGSPLGAVVGAVVIGLVVELSTIVLPSDMRYASALVILILVLLIRPQGILGRAERIG</sequence>
<dbReference type="InterPro" id="IPR052157">
    <property type="entry name" value="BCAA_transport_permease"/>
</dbReference>
<dbReference type="GO" id="GO:0005886">
    <property type="term" value="C:plasma membrane"/>
    <property type="evidence" value="ECO:0007669"/>
    <property type="project" value="UniProtKB-SubCell"/>
</dbReference>
<keyword evidence="3" id="KW-1003">Cell membrane</keyword>
<dbReference type="Pfam" id="PF02653">
    <property type="entry name" value="BPD_transp_2"/>
    <property type="match status" value="1"/>
</dbReference>
<dbReference type="CDD" id="cd06582">
    <property type="entry name" value="TM_PBP1_LivH_like"/>
    <property type="match status" value="1"/>
</dbReference>
<dbReference type="GO" id="GO:0006865">
    <property type="term" value="P:amino acid transport"/>
    <property type="evidence" value="ECO:0007669"/>
    <property type="project" value="UniProtKB-KW"/>
</dbReference>
<keyword evidence="5" id="KW-0029">Amino-acid transport</keyword>
<evidence type="ECO:0000256" key="3">
    <source>
        <dbReference type="ARBA" id="ARBA00022475"/>
    </source>
</evidence>
<dbReference type="GO" id="GO:0022857">
    <property type="term" value="F:transmembrane transporter activity"/>
    <property type="evidence" value="ECO:0007669"/>
    <property type="project" value="InterPro"/>
</dbReference>
<dbReference type="InterPro" id="IPR013784">
    <property type="entry name" value="Carb-bd-like_fold"/>
</dbReference>
<dbReference type="Proteomes" id="UP000296469">
    <property type="component" value="Chromosome"/>
</dbReference>
<feature type="transmembrane region" description="Helical" evidence="10">
    <location>
        <begin position="462"/>
        <end position="481"/>
    </location>
</feature>
<gene>
    <name evidence="11" type="ORF">E5225_07845</name>
</gene>
<evidence type="ECO:0000256" key="7">
    <source>
        <dbReference type="ARBA" id="ARBA00023136"/>
    </source>
</evidence>
<evidence type="ECO:0000256" key="6">
    <source>
        <dbReference type="ARBA" id="ARBA00022989"/>
    </source>
</evidence>
<evidence type="ECO:0000256" key="10">
    <source>
        <dbReference type="SAM" id="Phobius"/>
    </source>
</evidence>
<evidence type="ECO:0000256" key="8">
    <source>
        <dbReference type="ARBA" id="ARBA00037998"/>
    </source>
</evidence>
<evidence type="ECO:0000256" key="1">
    <source>
        <dbReference type="ARBA" id="ARBA00004651"/>
    </source>
</evidence>
<feature type="transmembrane region" description="Helical" evidence="10">
    <location>
        <begin position="295"/>
        <end position="314"/>
    </location>
</feature>
<protein>
    <submittedName>
        <fullName evidence="11">Branched-chain amino acid ABC transporter permease</fullName>
    </submittedName>
</protein>
<proteinExistence type="inferred from homology"/>
<feature type="compositionally biased region" description="Low complexity" evidence="9">
    <location>
        <begin position="179"/>
        <end position="191"/>
    </location>
</feature>
<dbReference type="PANTHER" id="PTHR11795">
    <property type="entry name" value="BRANCHED-CHAIN AMINO ACID TRANSPORT SYSTEM PERMEASE PROTEIN LIVH"/>
    <property type="match status" value="1"/>
</dbReference>